<protein>
    <recommendedName>
        <fullName evidence="2">SGNH hydrolase-type esterase domain-containing protein</fullName>
    </recommendedName>
</protein>
<proteinExistence type="predicted"/>
<accession>A0ABT9QYG4</accession>
<dbReference type="SUPFAM" id="SSF52266">
    <property type="entry name" value="SGNH hydrolase"/>
    <property type="match status" value="1"/>
</dbReference>
<feature type="domain" description="SGNH hydrolase-type esterase" evidence="2">
    <location>
        <begin position="32"/>
        <end position="256"/>
    </location>
</feature>
<reference evidence="3 4" key="1">
    <citation type="submission" date="2023-07" db="EMBL/GenBank/DDBJ databases">
        <title>Sequencing the genomes of 1000 actinobacteria strains.</title>
        <authorList>
            <person name="Klenk H.-P."/>
        </authorList>
    </citation>
    <scope>NUCLEOTIDE SEQUENCE [LARGE SCALE GENOMIC DNA]</scope>
    <source>
        <strain evidence="3 4">DSM 44109</strain>
    </source>
</reference>
<evidence type="ECO:0000259" key="2">
    <source>
        <dbReference type="Pfam" id="PF13472"/>
    </source>
</evidence>
<name>A0ABT9QYG4_9ACTN</name>
<evidence type="ECO:0000313" key="3">
    <source>
        <dbReference type="EMBL" id="MDP9861230.1"/>
    </source>
</evidence>
<dbReference type="Pfam" id="PF13472">
    <property type="entry name" value="Lipase_GDSL_2"/>
    <property type="match status" value="1"/>
</dbReference>
<evidence type="ECO:0000313" key="4">
    <source>
        <dbReference type="Proteomes" id="UP001230426"/>
    </source>
</evidence>
<dbReference type="Gene3D" id="3.40.50.1110">
    <property type="entry name" value="SGNH hydrolase"/>
    <property type="match status" value="1"/>
</dbReference>
<dbReference type="RefSeq" id="WP_306856957.1">
    <property type="nucleotide sequence ID" value="NZ_JAUSRB010000001.1"/>
</dbReference>
<sequence length="269" mass="28342">MRHQFLAILATTPLIASGAASAGPVVAEHYAALGDSFSSGSGAGDYDPDSGLCRRSANSYPVLWARAQRPDTFEYGACGGAVTDDVVYRQIPDALSDDTTLVTLTIGGDDAGFEAAVVDCVVADGDAGDCERALGDAGRFTEQELPGKLAWTYRAVRAAAPEAEVLVVGYPRLFEPDHTPDCAVAEWRRRGVNQLADHVNAVIREQAGSAGFHYVDVREAFAGHGVCALGGIGREWVTRITPDDAWQSYHPNKRGQSSGYLPAVASAAG</sequence>
<feature type="signal peptide" evidence="1">
    <location>
        <begin position="1"/>
        <end position="22"/>
    </location>
</feature>
<dbReference type="CDD" id="cd01823">
    <property type="entry name" value="SEST_like"/>
    <property type="match status" value="1"/>
</dbReference>
<dbReference type="EMBL" id="JAUSRB010000001">
    <property type="protein sequence ID" value="MDP9861230.1"/>
    <property type="molecule type" value="Genomic_DNA"/>
</dbReference>
<gene>
    <name evidence="3" type="ORF">J2S55_000489</name>
</gene>
<feature type="chain" id="PRO_5046234715" description="SGNH hydrolase-type esterase domain-containing protein" evidence="1">
    <location>
        <begin position="23"/>
        <end position="269"/>
    </location>
</feature>
<dbReference type="InterPro" id="IPR013830">
    <property type="entry name" value="SGNH_hydro"/>
</dbReference>
<dbReference type="Proteomes" id="UP001230426">
    <property type="component" value="Unassembled WGS sequence"/>
</dbReference>
<dbReference type="InterPro" id="IPR036514">
    <property type="entry name" value="SGNH_hydro_sf"/>
</dbReference>
<keyword evidence="1" id="KW-0732">Signal</keyword>
<dbReference type="InterPro" id="IPR037460">
    <property type="entry name" value="SEST-like"/>
</dbReference>
<dbReference type="PANTHER" id="PTHR37981:SF1">
    <property type="entry name" value="SGNH HYDROLASE-TYPE ESTERASE DOMAIN-CONTAINING PROTEIN"/>
    <property type="match status" value="1"/>
</dbReference>
<evidence type="ECO:0000256" key="1">
    <source>
        <dbReference type="SAM" id="SignalP"/>
    </source>
</evidence>
<organism evidence="3 4">
    <name type="scientific">Streptosporangium brasiliense</name>
    <dbReference type="NCBI Taxonomy" id="47480"/>
    <lineage>
        <taxon>Bacteria</taxon>
        <taxon>Bacillati</taxon>
        <taxon>Actinomycetota</taxon>
        <taxon>Actinomycetes</taxon>
        <taxon>Streptosporangiales</taxon>
        <taxon>Streptosporangiaceae</taxon>
        <taxon>Streptosporangium</taxon>
    </lineage>
</organism>
<comment type="caution">
    <text evidence="3">The sequence shown here is derived from an EMBL/GenBank/DDBJ whole genome shotgun (WGS) entry which is preliminary data.</text>
</comment>
<keyword evidence="4" id="KW-1185">Reference proteome</keyword>
<dbReference type="PANTHER" id="PTHR37981">
    <property type="entry name" value="LIPASE 2"/>
    <property type="match status" value="1"/>
</dbReference>